<evidence type="ECO:0000259" key="1">
    <source>
        <dbReference type="Pfam" id="PF01557"/>
    </source>
</evidence>
<dbReference type="Pfam" id="PF01557">
    <property type="entry name" value="FAA_hydrolase"/>
    <property type="match status" value="1"/>
</dbReference>
<evidence type="ECO:0000313" key="2">
    <source>
        <dbReference type="EMBL" id="PFR92445.1"/>
    </source>
</evidence>
<dbReference type="Proteomes" id="UP000226357">
    <property type="component" value="Unassembled WGS sequence"/>
</dbReference>
<dbReference type="PANTHER" id="PTHR43211">
    <property type="entry name" value="FUMARYLACETOACETATE HYDROLASE"/>
    <property type="match status" value="1"/>
</dbReference>
<reference evidence="2 3" key="1">
    <citation type="submission" date="2017-09" db="EMBL/GenBank/DDBJ databases">
        <title>Large-scale bioinformatics analysis of Bacillus genomes uncovers conserved roles of natural products in bacterial physiology.</title>
        <authorList>
            <consortium name="Agbiome Team Llc"/>
            <person name="Bleich R.M."/>
            <person name="Grubbs K.J."/>
            <person name="Santa Maria K.C."/>
            <person name="Allen S.E."/>
            <person name="Farag S."/>
            <person name="Shank E.A."/>
            <person name="Bowers A."/>
        </authorList>
    </citation>
    <scope>NUCLEOTIDE SEQUENCE [LARGE SCALE GENOMIC DNA]</scope>
    <source>
        <strain evidence="2 3">AFS067272</strain>
    </source>
</reference>
<dbReference type="RefSeq" id="WP_001211062.1">
    <property type="nucleotide sequence ID" value="NZ_NTUG01000015.1"/>
</dbReference>
<protein>
    <submittedName>
        <fullName evidence="2">Fumarylacetoacetase</fullName>
    </submittedName>
</protein>
<gene>
    <name evidence="2" type="ORF">COK38_22475</name>
</gene>
<dbReference type="InterPro" id="IPR036663">
    <property type="entry name" value="Fumarylacetoacetase_C_sf"/>
</dbReference>
<dbReference type="AlphaFoldDB" id="A0AA44TE35"/>
<dbReference type="GO" id="GO:0003824">
    <property type="term" value="F:catalytic activity"/>
    <property type="evidence" value="ECO:0007669"/>
    <property type="project" value="InterPro"/>
</dbReference>
<dbReference type="PANTHER" id="PTHR43211:SF1">
    <property type="entry name" value="BLL6422 PROTEIN"/>
    <property type="match status" value="1"/>
</dbReference>
<name>A0AA44TE35_BACCE</name>
<accession>A0AA44TE35</accession>
<proteinExistence type="predicted"/>
<comment type="caution">
    <text evidence="2">The sequence shown here is derived from an EMBL/GenBank/DDBJ whole genome shotgun (WGS) entry which is preliminary data.</text>
</comment>
<dbReference type="InterPro" id="IPR011234">
    <property type="entry name" value="Fumarylacetoacetase-like_C"/>
</dbReference>
<organism evidence="2 3">
    <name type="scientific">Bacillus cereus</name>
    <dbReference type="NCBI Taxonomy" id="1396"/>
    <lineage>
        <taxon>Bacteria</taxon>
        <taxon>Bacillati</taxon>
        <taxon>Bacillota</taxon>
        <taxon>Bacilli</taxon>
        <taxon>Bacillales</taxon>
        <taxon>Bacillaceae</taxon>
        <taxon>Bacillus</taxon>
        <taxon>Bacillus cereus group</taxon>
    </lineage>
</organism>
<dbReference type="Gene3D" id="3.90.850.10">
    <property type="entry name" value="Fumarylacetoacetase-like, C-terminal domain"/>
    <property type="match status" value="1"/>
</dbReference>
<dbReference type="EMBL" id="NVBO01000278">
    <property type="protein sequence ID" value="PFR92445.1"/>
    <property type="molecule type" value="Genomic_DNA"/>
</dbReference>
<dbReference type="SUPFAM" id="SSF56529">
    <property type="entry name" value="FAH"/>
    <property type="match status" value="1"/>
</dbReference>
<sequence>MRFITFRLPSGETHAGWLEGNKVIDMNLASDGVLPSSMLAFLEKADEYVGIVRGIQKPISGVYALEDVQLCAAIPNPGSIRDFYAFEQHVKTARGRRGLDVVPEWYDIPVFYFTNHRAVIGPEVAVSCPKQSQKLDYELEIACVIGKEGRNISREQAEEYIFGYCIMNDWSARDLQAEEMKVGLGPAKGKDFATSLGAYLVTKEELAPYRIGERYNLEMTTHVNGELLSKGNFRDIYYTFAEMIERASADVTLYPGDVIGSGTVGTGCILELGTEKWLQDGDVVELAITGLGTLRNTVKKEMKAGDGHVLSSHGGASS</sequence>
<feature type="domain" description="Fumarylacetoacetase-like C-terminal" evidence="1">
    <location>
        <begin position="80"/>
        <end position="298"/>
    </location>
</feature>
<evidence type="ECO:0000313" key="3">
    <source>
        <dbReference type="Proteomes" id="UP000226357"/>
    </source>
</evidence>